<dbReference type="Proteomes" id="UP000821853">
    <property type="component" value="Chromosome 1"/>
</dbReference>
<dbReference type="OrthoDB" id="6484715at2759"/>
<sequence length="279" mass="31927">MVSLRGRGNKQTLVYNLSSPCICLMYLVHVFKGYLSSSAATMSSWDPCVLKVLIDVFQDMYSRERFTSEKTLVPLILRTRLLVSMSKKPPSSRKCVCSELGPPEKFHTWRFSSVKCLEEIIVYSERALPPGFVLEKLDRYFPKPTDAVWNKFAETYHLKGKSVAWLLDTCKKSRQYVMNLVVKKRRVENDLGDVQGFVVTVKRLADQIAVDISNTIPQTGLEKILAGEKLQLDKDTEQIIQTVIHADRPITEKHLLQLLELQETMEHPPVELNALMENL</sequence>
<keyword evidence="1" id="KW-0472">Membrane</keyword>
<dbReference type="VEuPathDB" id="VectorBase:HLOH_055548"/>
<gene>
    <name evidence="2" type="ORF">HPB48_021587</name>
</gene>
<keyword evidence="1" id="KW-0812">Transmembrane</keyword>
<accession>A0A9J6FCH5</accession>
<protein>
    <submittedName>
        <fullName evidence="2">Uncharacterized protein</fullName>
    </submittedName>
</protein>
<keyword evidence="3" id="KW-1185">Reference proteome</keyword>
<proteinExistence type="predicted"/>
<dbReference type="AlphaFoldDB" id="A0A9J6FCH5"/>
<evidence type="ECO:0000256" key="1">
    <source>
        <dbReference type="SAM" id="Phobius"/>
    </source>
</evidence>
<keyword evidence="1" id="KW-1133">Transmembrane helix</keyword>
<dbReference type="EMBL" id="JABSTR010000001">
    <property type="protein sequence ID" value="KAH9360320.1"/>
    <property type="molecule type" value="Genomic_DNA"/>
</dbReference>
<reference evidence="2 3" key="1">
    <citation type="journal article" date="2020" name="Cell">
        <title>Large-Scale Comparative Analyses of Tick Genomes Elucidate Their Genetic Diversity and Vector Capacities.</title>
        <authorList>
            <consortium name="Tick Genome and Microbiome Consortium (TIGMIC)"/>
            <person name="Jia N."/>
            <person name="Wang J."/>
            <person name="Shi W."/>
            <person name="Du L."/>
            <person name="Sun Y."/>
            <person name="Zhan W."/>
            <person name="Jiang J.F."/>
            <person name="Wang Q."/>
            <person name="Zhang B."/>
            <person name="Ji P."/>
            <person name="Bell-Sakyi L."/>
            <person name="Cui X.M."/>
            <person name="Yuan T.T."/>
            <person name="Jiang B.G."/>
            <person name="Yang W.F."/>
            <person name="Lam T.T."/>
            <person name="Chang Q.C."/>
            <person name="Ding S.J."/>
            <person name="Wang X.J."/>
            <person name="Zhu J.G."/>
            <person name="Ruan X.D."/>
            <person name="Zhao L."/>
            <person name="Wei J.T."/>
            <person name="Ye R.Z."/>
            <person name="Que T.C."/>
            <person name="Du C.H."/>
            <person name="Zhou Y.H."/>
            <person name="Cheng J.X."/>
            <person name="Dai P.F."/>
            <person name="Guo W.B."/>
            <person name="Han X.H."/>
            <person name="Huang E.J."/>
            <person name="Li L.F."/>
            <person name="Wei W."/>
            <person name="Gao Y.C."/>
            <person name="Liu J.Z."/>
            <person name="Shao H.Z."/>
            <person name="Wang X."/>
            <person name="Wang C.C."/>
            <person name="Yang T.C."/>
            <person name="Huo Q.B."/>
            <person name="Li W."/>
            <person name="Chen H.Y."/>
            <person name="Chen S.E."/>
            <person name="Zhou L.G."/>
            <person name="Ni X.B."/>
            <person name="Tian J.H."/>
            <person name="Sheng Y."/>
            <person name="Liu T."/>
            <person name="Pan Y.S."/>
            <person name="Xia L.Y."/>
            <person name="Li J."/>
            <person name="Zhao F."/>
            <person name="Cao W.C."/>
        </authorList>
    </citation>
    <scope>NUCLEOTIDE SEQUENCE [LARGE SCALE GENOMIC DNA]</scope>
    <source>
        <strain evidence="2">HaeL-2018</strain>
    </source>
</reference>
<feature type="transmembrane region" description="Helical" evidence="1">
    <location>
        <begin position="12"/>
        <end position="31"/>
    </location>
</feature>
<evidence type="ECO:0000313" key="2">
    <source>
        <dbReference type="EMBL" id="KAH9360320.1"/>
    </source>
</evidence>
<evidence type="ECO:0000313" key="3">
    <source>
        <dbReference type="Proteomes" id="UP000821853"/>
    </source>
</evidence>
<organism evidence="2 3">
    <name type="scientific">Haemaphysalis longicornis</name>
    <name type="common">Bush tick</name>
    <dbReference type="NCBI Taxonomy" id="44386"/>
    <lineage>
        <taxon>Eukaryota</taxon>
        <taxon>Metazoa</taxon>
        <taxon>Ecdysozoa</taxon>
        <taxon>Arthropoda</taxon>
        <taxon>Chelicerata</taxon>
        <taxon>Arachnida</taxon>
        <taxon>Acari</taxon>
        <taxon>Parasitiformes</taxon>
        <taxon>Ixodida</taxon>
        <taxon>Ixodoidea</taxon>
        <taxon>Ixodidae</taxon>
        <taxon>Haemaphysalinae</taxon>
        <taxon>Haemaphysalis</taxon>
    </lineage>
</organism>
<name>A0A9J6FCH5_HAELO</name>
<comment type="caution">
    <text evidence="2">The sequence shown here is derived from an EMBL/GenBank/DDBJ whole genome shotgun (WGS) entry which is preliminary data.</text>
</comment>